<evidence type="ECO:0000256" key="1">
    <source>
        <dbReference type="SAM" id="SignalP"/>
    </source>
</evidence>
<evidence type="ECO:0000313" key="3">
    <source>
        <dbReference type="Proteomes" id="UP000789647"/>
    </source>
</evidence>
<protein>
    <recommendedName>
        <fullName evidence="4">Phage protein</fullName>
    </recommendedName>
</protein>
<proteinExistence type="predicted"/>
<organism evidence="2 3">
    <name type="scientific">Citrobacter freundii</name>
    <dbReference type="NCBI Taxonomy" id="546"/>
    <lineage>
        <taxon>Bacteria</taxon>
        <taxon>Pseudomonadati</taxon>
        <taxon>Pseudomonadota</taxon>
        <taxon>Gammaproteobacteria</taxon>
        <taxon>Enterobacterales</taxon>
        <taxon>Enterobacteriaceae</taxon>
        <taxon>Citrobacter</taxon>
        <taxon>Citrobacter freundii complex</taxon>
    </lineage>
</organism>
<feature type="signal peptide" evidence="1">
    <location>
        <begin position="1"/>
        <end position="29"/>
    </location>
</feature>
<evidence type="ECO:0008006" key="4">
    <source>
        <dbReference type="Google" id="ProtNLM"/>
    </source>
</evidence>
<dbReference type="Proteomes" id="UP000789647">
    <property type="component" value="Chromosome"/>
</dbReference>
<evidence type="ECO:0000313" key="2">
    <source>
        <dbReference type="EMBL" id="CAH6615282.1"/>
    </source>
</evidence>
<dbReference type="AlphaFoldDB" id="A0AAD1TXB9"/>
<sequence length="173" mass="18692">MMETVKSITRGLILNAVILFSTMSGAAYAAPQDRLHQAPVPRCAKPVFYAQTANHKKEVEICIVTPSVSYSFGKVGAKNKEMDITVPAGNTTYEYQSNQVISIQDFTVRNGDTHYQVSAGSNDAGEPVASLYVFKGNPETGKLLAEIRLDPDTVVNNISHSLAEEGVIQADSL</sequence>
<name>A0AAD1TXB9_CITFR</name>
<feature type="chain" id="PRO_5042258036" description="Phage protein" evidence="1">
    <location>
        <begin position="30"/>
        <end position="173"/>
    </location>
</feature>
<reference evidence="2" key="1">
    <citation type="submission" date="2022-05" db="EMBL/GenBank/DDBJ databases">
        <authorList>
            <person name="Alioto T."/>
            <person name="Alioto T."/>
            <person name="Gomez Garrido J."/>
        </authorList>
    </citation>
    <scope>NUCLEOTIDE SEQUENCE</scope>
    <source>
        <strain evidence="2">112</strain>
    </source>
</reference>
<dbReference type="RefSeq" id="WP_230138063.1">
    <property type="nucleotide sequence ID" value="NZ_JAAJRO010000003.1"/>
</dbReference>
<accession>A0AAD1TXB9</accession>
<dbReference type="EMBL" id="OW995941">
    <property type="protein sequence ID" value="CAH6615282.1"/>
    <property type="molecule type" value="Genomic_DNA"/>
</dbReference>
<gene>
    <name evidence="2" type="ORF">AI2935V1_4335</name>
</gene>
<keyword evidence="1" id="KW-0732">Signal</keyword>